<accession>A0A7U7GF72</accession>
<dbReference type="GO" id="GO:0004519">
    <property type="term" value="F:endonuclease activity"/>
    <property type="evidence" value="ECO:0007669"/>
    <property type="project" value="InterPro"/>
</dbReference>
<keyword evidence="2" id="KW-1185">Reference proteome</keyword>
<proteinExistence type="predicted"/>
<organism evidence="1 2">
    <name type="scientific">Candidatus Contendobacter odensis Run_B_J11</name>
    <dbReference type="NCBI Taxonomy" id="1400861"/>
    <lineage>
        <taxon>Bacteria</taxon>
        <taxon>Pseudomonadati</taxon>
        <taxon>Pseudomonadota</taxon>
        <taxon>Gammaproteobacteria</taxon>
        <taxon>Candidatus Competibacteraceae</taxon>
        <taxon>Candidatus Contendibacter</taxon>
    </lineage>
</organism>
<evidence type="ECO:0000313" key="1">
    <source>
        <dbReference type="EMBL" id="CDH47275.1"/>
    </source>
</evidence>
<dbReference type="Pfam" id="PF09907">
    <property type="entry name" value="HigB_toxin"/>
    <property type="match status" value="1"/>
</dbReference>
<reference evidence="1 2" key="1">
    <citation type="journal article" date="2014" name="ISME J.">
        <title>Candidatus Competibacter-lineage genomes retrieved from metagenomes reveal functional metabolic diversity.</title>
        <authorList>
            <person name="McIlroy S.J."/>
            <person name="Albertsen M."/>
            <person name="Andresen E.K."/>
            <person name="Saunders A.M."/>
            <person name="Kristiansen R."/>
            <person name="Stokholm-Bjerregaard M."/>
            <person name="Nielsen K.L."/>
            <person name="Nielsen P.H."/>
        </authorList>
    </citation>
    <scope>NUCLEOTIDE SEQUENCE [LARGE SCALE GENOMIC DNA]</scope>
    <source>
        <strain evidence="1 2">Run_B_J11</strain>
    </source>
</reference>
<dbReference type="GO" id="GO:0110001">
    <property type="term" value="C:toxin-antitoxin complex"/>
    <property type="evidence" value="ECO:0007669"/>
    <property type="project" value="InterPro"/>
</dbReference>
<dbReference type="GO" id="GO:0003723">
    <property type="term" value="F:RNA binding"/>
    <property type="evidence" value="ECO:0007669"/>
    <property type="project" value="InterPro"/>
</dbReference>
<name>A0A7U7GF72_9GAMM</name>
<protein>
    <recommendedName>
        <fullName evidence="3">Addiction module toxin RelE</fullName>
    </recommendedName>
</protein>
<comment type="caution">
    <text evidence="1">The sequence shown here is derived from an EMBL/GenBank/DDBJ whole genome shotgun (WGS) entry which is preliminary data.</text>
</comment>
<gene>
    <name evidence="1" type="ORF">BN874_780005</name>
</gene>
<evidence type="ECO:0008006" key="3">
    <source>
        <dbReference type="Google" id="ProtNLM"/>
    </source>
</evidence>
<dbReference type="Proteomes" id="UP000019184">
    <property type="component" value="Unassembled WGS sequence"/>
</dbReference>
<dbReference type="EMBL" id="CBTK010000296">
    <property type="protein sequence ID" value="CDH47275.1"/>
    <property type="molecule type" value="Genomic_DNA"/>
</dbReference>
<sequence>MGKENFAGSAWVGLDIPYSCVHPKVLAEPKFQDYNSPKMGENVETMRVIAKSTLRQFWEQPAYRDAQGPLESGYEEALRSAWTSPQAVKSQYGSASICGNHRVVFNISGNKYRLVVEMQYRAGIAWVKFIGTHAQYDPINVERVNDY</sequence>
<dbReference type="InterPro" id="IPR018669">
    <property type="entry name" value="Toxin_HigB"/>
</dbReference>
<evidence type="ECO:0000313" key="2">
    <source>
        <dbReference type="Proteomes" id="UP000019184"/>
    </source>
</evidence>
<dbReference type="AlphaFoldDB" id="A0A7U7GF72"/>